<keyword evidence="1" id="KW-0813">Transport</keyword>
<evidence type="ECO:0000256" key="6">
    <source>
        <dbReference type="SAM" id="Phobius"/>
    </source>
</evidence>
<evidence type="ECO:0000313" key="8">
    <source>
        <dbReference type="Proteomes" id="UP000229681"/>
    </source>
</evidence>
<proteinExistence type="predicted"/>
<accession>A0A2M8PDH7</accession>
<comment type="caution">
    <text evidence="7">The sequence shown here is derived from an EMBL/GenBank/DDBJ whole genome shotgun (WGS) entry which is preliminary data.</text>
</comment>
<keyword evidence="2" id="KW-0349">Heme</keyword>
<dbReference type="InterPro" id="IPR036280">
    <property type="entry name" value="Multihaem_cyt_sf"/>
</dbReference>
<protein>
    <submittedName>
        <fullName evidence="7">Uncharacterized protein</fullName>
    </submittedName>
</protein>
<dbReference type="AlphaFoldDB" id="A0A2M8PDH7"/>
<gene>
    <name evidence="7" type="ORF">CUN49_09695</name>
</gene>
<evidence type="ECO:0000256" key="2">
    <source>
        <dbReference type="ARBA" id="ARBA00022617"/>
    </source>
</evidence>
<keyword evidence="4" id="KW-0249">Electron transport</keyword>
<dbReference type="Gene3D" id="1.10.3820.10">
    <property type="entry name" value="Di-heme elbow motif domain"/>
    <property type="match status" value="1"/>
</dbReference>
<dbReference type="GO" id="GO:0046872">
    <property type="term" value="F:metal ion binding"/>
    <property type="evidence" value="ECO:0007669"/>
    <property type="project" value="UniProtKB-KW"/>
</dbReference>
<sequence>MPFIGLLCAQSEPKAMPNTTKIAPRKRWLVYCLAAGFALIALGSLSFAIATALEEHDPFCISCHTAPEITYYNRAYYALDHPSEPIPDLSTLHYRAAQQAETAFKCIDCHRGDGSLPHRGTAIALGAYDVLIYLLGQDDPTIEKQRTKTGWLANAACATCHAESLLRLDGINNHFHTYLPQAREAFLRGNALSLGEGLRKARAESGAAEPIELETIAIQLFCTDCHQAHKAQPLAADKFFMDTTLRNTACVACHLVAKVGPQDVRELSAQ</sequence>
<dbReference type="EMBL" id="PGTM01000132">
    <property type="protein sequence ID" value="PJF35607.1"/>
    <property type="molecule type" value="Genomic_DNA"/>
</dbReference>
<evidence type="ECO:0000256" key="5">
    <source>
        <dbReference type="ARBA" id="ARBA00023004"/>
    </source>
</evidence>
<keyword evidence="3" id="KW-0479">Metal-binding</keyword>
<reference evidence="7 8" key="1">
    <citation type="submission" date="2017-11" db="EMBL/GenBank/DDBJ databases">
        <title>Evolution of Phototrophy in the Chloroflexi Phylum Driven by Horizontal Gene Transfer.</title>
        <authorList>
            <person name="Ward L.M."/>
            <person name="Hemp J."/>
            <person name="Shih P.M."/>
            <person name="Mcglynn S.E."/>
            <person name="Fischer W."/>
        </authorList>
    </citation>
    <scope>NUCLEOTIDE SEQUENCE [LARGE SCALE GENOMIC DNA]</scope>
    <source>
        <strain evidence="7">JP3_13</strain>
    </source>
</reference>
<keyword evidence="6" id="KW-0812">Transmembrane</keyword>
<evidence type="ECO:0000256" key="3">
    <source>
        <dbReference type="ARBA" id="ARBA00022723"/>
    </source>
</evidence>
<evidence type="ECO:0000313" key="7">
    <source>
        <dbReference type="EMBL" id="PJF35607.1"/>
    </source>
</evidence>
<keyword evidence="6" id="KW-1133">Transmembrane helix</keyword>
<evidence type="ECO:0000256" key="4">
    <source>
        <dbReference type="ARBA" id="ARBA00022982"/>
    </source>
</evidence>
<keyword evidence="6" id="KW-0472">Membrane</keyword>
<dbReference type="InterPro" id="IPR038266">
    <property type="entry name" value="NapC/NirT_cytc_sf"/>
</dbReference>
<evidence type="ECO:0000256" key="1">
    <source>
        <dbReference type="ARBA" id="ARBA00022448"/>
    </source>
</evidence>
<dbReference type="Proteomes" id="UP000229681">
    <property type="component" value="Unassembled WGS sequence"/>
</dbReference>
<name>A0A2M8PDH7_9CHLR</name>
<dbReference type="SUPFAM" id="SSF48695">
    <property type="entry name" value="Multiheme cytochromes"/>
    <property type="match status" value="1"/>
</dbReference>
<keyword evidence="5" id="KW-0408">Iron</keyword>
<feature type="transmembrane region" description="Helical" evidence="6">
    <location>
        <begin position="28"/>
        <end position="53"/>
    </location>
</feature>
<organism evidence="7 8">
    <name type="scientific">Candidatus Thermofonsia Clade 1 bacterium</name>
    <dbReference type="NCBI Taxonomy" id="2364210"/>
    <lineage>
        <taxon>Bacteria</taxon>
        <taxon>Bacillati</taxon>
        <taxon>Chloroflexota</taxon>
        <taxon>Candidatus Thermofontia</taxon>
        <taxon>Candidatus Thermofonsia Clade 1</taxon>
    </lineage>
</organism>